<evidence type="ECO:0000313" key="3">
    <source>
        <dbReference type="Proteomes" id="UP000271974"/>
    </source>
</evidence>
<name>A0A3S1BA68_ELYCH</name>
<sequence>MDGRYKGAGLGEITSAEKKRVAETIAADFNSMNPLGEPQPPLEVYKKCPRIHHLKNGSFLFHKNCLQVEVSLDQASSPEMPTQPTTSLEVSAIESVRIHHLKNGSFLFHKNCLQVEVSLDQASSPEMPTQPTTSLEVSAIESVVEPHIPPAKSTMPLRKKNRAVQETTTVNSSTRALNSSIRVEYCRRFNERMKKDDSKLAVTSGRNHLDSGEPRSKYGESTTSPGGTTRGHHQSPKPTGGG</sequence>
<feature type="compositionally biased region" description="Basic and acidic residues" evidence="1">
    <location>
        <begin position="207"/>
        <end position="218"/>
    </location>
</feature>
<feature type="region of interest" description="Disordered" evidence="1">
    <location>
        <begin position="195"/>
        <end position="242"/>
    </location>
</feature>
<evidence type="ECO:0000313" key="2">
    <source>
        <dbReference type="EMBL" id="RUS83475.1"/>
    </source>
</evidence>
<gene>
    <name evidence="2" type="ORF">EGW08_008791</name>
</gene>
<proteinExistence type="predicted"/>
<organism evidence="2 3">
    <name type="scientific">Elysia chlorotica</name>
    <name type="common">Eastern emerald elysia</name>
    <name type="synonym">Sea slug</name>
    <dbReference type="NCBI Taxonomy" id="188477"/>
    <lineage>
        <taxon>Eukaryota</taxon>
        <taxon>Metazoa</taxon>
        <taxon>Spiralia</taxon>
        <taxon>Lophotrochozoa</taxon>
        <taxon>Mollusca</taxon>
        <taxon>Gastropoda</taxon>
        <taxon>Heterobranchia</taxon>
        <taxon>Euthyneura</taxon>
        <taxon>Panpulmonata</taxon>
        <taxon>Sacoglossa</taxon>
        <taxon>Placobranchoidea</taxon>
        <taxon>Plakobranchidae</taxon>
        <taxon>Elysia</taxon>
    </lineage>
</organism>
<dbReference type="EMBL" id="RQTK01000242">
    <property type="protein sequence ID" value="RUS83475.1"/>
    <property type="molecule type" value="Genomic_DNA"/>
</dbReference>
<accession>A0A3S1BA68</accession>
<keyword evidence="3" id="KW-1185">Reference proteome</keyword>
<protein>
    <submittedName>
        <fullName evidence="2">Uncharacterized protein</fullName>
    </submittedName>
</protein>
<dbReference type="Proteomes" id="UP000271974">
    <property type="component" value="Unassembled WGS sequence"/>
</dbReference>
<dbReference type="AlphaFoldDB" id="A0A3S1BA68"/>
<reference evidence="2 3" key="1">
    <citation type="submission" date="2019-01" db="EMBL/GenBank/DDBJ databases">
        <title>A draft genome assembly of the solar-powered sea slug Elysia chlorotica.</title>
        <authorList>
            <person name="Cai H."/>
            <person name="Li Q."/>
            <person name="Fang X."/>
            <person name="Li J."/>
            <person name="Curtis N.E."/>
            <person name="Altenburger A."/>
            <person name="Shibata T."/>
            <person name="Feng M."/>
            <person name="Maeda T."/>
            <person name="Schwartz J.A."/>
            <person name="Shigenobu S."/>
            <person name="Lundholm N."/>
            <person name="Nishiyama T."/>
            <person name="Yang H."/>
            <person name="Hasebe M."/>
            <person name="Li S."/>
            <person name="Pierce S.K."/>
            <person name="Wang J."/>
        </authorList>
    </citation>
    <scope>NUCLEOTIDE SEQUENCE [LARGE SCALE GENOMIC DNA]</scope>
    <source>
        <strain evidence="2">EC2010</strain>
        <tissue evidence="2">Whole organism of an adult</tissue>
    </source>
</reference>
<evidence type="ECO:0000256" key="1">
    <source>
        <dbReference type="SAM" id="MobiDB-lite"/>
    </source>
</evidence>
<comment type="caution">
    <text evidence="2">The sequence shown here is derived from an EMBL/GenBank/DDBJ whole genome shotgun (WGS) entry which is preliminary data.</text>
</comment>